<keyword evidence="2" id="KW-1185">Reference proteome</keyword>
<sequence length="156" mass="17088">MVAVRCTTGANPSLLSILSEYQGSYNCASCICVDCYLPFVCAQVVEVLPSGGCRGRWNFWCGHLVVGLKVDVACSSGSPLRQYEDSNLVSLGSESRILTTRQKEFPMSGDGYGLINITVRRWQYGALQCRSLHYTKLVMKLSEAVQGIPTIKHSGK</sequence>
<protein>
    <submittedName>
        <fullName evidence="1">Uncharacterized protein</fullName>
    </submittedName>
</protein>
<dbReference type="EMBL" id="BGPR01000753">
    <property type="protein sequence ID" value="GBM34176.1"/>
    <property type="molecule type" value="Genomic_DNA"/>
</dbReference>
<reference evidence="1 2" key="1">
    <citation type="journal article" date="2019" name="Sci. Rep.">
        <title>Orb-weaving spider Araneus ventricosus genome elucidates the spidroin gene catalogue.</title>
        <authorList>
            <person name="Kono N."/>
            <person name="Nakamura H."/>
            <person name="Ohtoshi R."/>
            <person name="Moran D.A.P."/>
            <person name="Shinohara A."/>
            <person name="Yoshida Y."/>
            <person name="Fujiwara M."/>
            <person name="Mori M."/>
            <person name="Tomita M."/>
            <person name="Arakawa K."/>
        </authorList>
    </citation>
    <scope>NUCLEOTIDE SEQUENCE [LARGE SCALE GENOMIC DNA]</scope>
</reference>
<comment type="caution">
    <text evidence="1">The sequence shown here is derived from an EMBL/GenBank/DDBJ whole genome shotgun (WGS) entry which is preliminary data.</text>
</comment>
<organism evidence="1 2">
    <name type="scientific">Araneus ventricosus</name>
    <name type="common">Orbweaver spider</name>
    <name type="synonym">Epeira ventricosa</name>
    <dbReference type="NCBI Taxonomy" id="182803"/>
    <lineage>
        <taxon>Eukaryota</taxon>
        <taxon>Metazoa</taxon>
        <taxon>Ecdysozoa</taxon>
        <taxon>Arthropoda</taxon>
        <taxon>Chelicerata</taxon>
        <taxon>Arachnida</taxon>
        <taxon>Araneae</taxon>
        <taxon>Araneomorphae</taxon>
        <taxon>Entelegynae</taxon>
        <taxon>Araneoidea</taxon>
        <taxon>Araneidae</taxon>
        <taxon>Araneus</taxon>
    </lineage>
</organism>
<proteinExistence type="predicted"/>
<dbReference type="Proteomes" id="UP000499080">
    <property type="component" value="Unassembled WGS sequence"/>
</dbReference>
<gene>
    <name evidence="1" type="ORF">AVEN_175261_1</name>
</gene>
<evidence type="ECO:0000313" key="1">
    <source>
        <dbReference type="EMBL" id="GBM34176.1"/>
    </source>
</evidence>
<name>A0A4Y2F1G6_ARAVE</name>
<accession>A0A4Y2F1G6</accession>
<dbReference type="AlphaFoldDB" id="A0A4Y2F1G6"/>
<evidence type="ECO:0000313" key="2">
    <source>
        <dbReference type="Proteomes" id="UP000499080"/>
    </source>
</evidence>